<dbReference type="InterPro" id="IPR010111">
    <property type="entry name" value="Kynureninase"/>
</dbReference>
<feature type="binding site" evidence="4">
    <location>
        <position position="219"/>
    </location>
    <ligand>
        <name>pyridoxal 5'-phosphate</name>
        <dbReference type="ChEBI" id="CHEBI:597326"/>
    </ligand>
</feature>
<dbReference type="PANTHER" id="PTHR14084">
    <property type="entry name" value="KYNURENINASE"/>
    <property type="match status" value="1"/>
</dbReference>
<dbReference type="PANTHER" id="PTHR14084:SF0">
    <property type="entry name" value="KYNURENINASE"/>
    <property type="match status" value="1"/>
</dbReference>
<accession>A0ABS7PCQ2</accession>
<dbReference type="EC" id="3.7.1.3" evidence="4 5"/>
<comment type="function">
    <text evidence="4 6">Catalyzes the cleavage of L-kynurenine (L-Kyn) and L-3-hydroxykynurenine (L-3OHKyn) into anthranilic acid (AA) and 3-hydroxyanthranilic acid (3-OHAA), respectively.</text>
</comment>
<evidence type="ECO:0000256" key="1">
    <source>
        <dbReference type="ARBA" id="ARBA00022642"/>
    </source>
</evidence>
<keyword evidence="1 4" id="KW-0662">Pyridine nucleotide biosynthesis</keyword>
<dbReference type="NCBIfam" id="TIGR01814">
    <property type="entry name" value="kynureninase"/>
    <property type="match status" value="1"/>
</dbReference>
<evidence type="ECO:0000256" key="3">
    <source>
        <dbReference type="ARBA" id="ARBA00022898"/>
    </source>
</evidence>
<keyword evidence="2 4" id="KW-0378">Hydrolase</keyword>
<comment type="similarity">
    <text evidence="4 6">Belongs to the kynureninase family.</text>
</comment>
<sequence length="405" mass="43919">MMQRARDLDAADPIAHFRDRFDLPEGVIYLDGNSLGPLPKASRERLHQVIDAEWGEGLIRSWNELPGGGGDWIAMPQRVGAKIAPLVGAKPHEVIACDSVSVNLAKLIGAALSLNPGRNVVLSEPGNFPTDLYMIQGQSQVEQRLAERDQMIDALDEDVALLLLTHVHYKTGEMFDMERLTRAAHDVGAIVLWDLSHSGGAVPVDVNGANADLAVGCGYKYLNGGPGAPAYAFVAERHHGDFSQPLTGWFGHAQPFAFSDEYEPAEGVKRLLAGTPPVLAMAALESGVELIAEIGMEALVAKSRALSEFFRECVADLDLDLVSPRDPAQRGSQLSFRHANAYALSQALIARGVIGDFRDPDILRLGFAPAYLRFVDIAEAARHLAQVLETGEWQRDEFATRAAVT</sequence>
<protein>
    <recommendedName>
        <fullName evidence="4 5">Kynureninase</fullName>
        <ecNumber evidence="4 5">3.7.1.3</ecNumber>
    </recommendedName>
    <alternativeName>
        <fullName evidence="4">L-kynurenine hydrolase</fullName>
    </alternativeName>
</protein>
<organism evidence="7 8">
    <name type="scientific">Alteriqipengyuania abyssalis</name>
    <dbReference type="NCBI Taxonomy" id="2860200"/>
    <lineage>
        <taxon>Bacteria</taxon>
        <taxon>Pseudomonadati</taxon>
        <taxon>Pseudomonadota</taxon>
        <taxon>Alphaproteobacteria</taxon>
        <taxon>Sphingomonadales</taxon>
        <taxon>Erythrobacteraceae</taxon>
        <taxon>Alteriqipengyuania</taxon>
    </lineage>
</organism>
<comment type="pathway">
    <text evidence="4 6">Cofactor biosynthesis; NAD(+) biosynthesis; quinolinate from L-kynurenine: step 2/3.</text>
</comment>
<dbReference type="InterPro" id="IPR015422">
    <property type="entry name" value="PyrdxlP-dep_Trfase_small"/>
</dbReference>
<evidence type="ECO:0000256" key="5">
    <source>
        <dbReference type="NCBIfam" id="TIGR01814"/>
    </source>
</evidence>
<dbReference type="PIRSF" id="PIRSF038800">
    <property type="entry name" value="KYNU"/>
    <property type="match status" value="1"/>
</dbReference>
<evidence type="ECO:0000313" key="7">
    <source>
        <dbReference type="EMBL" id="MBY8336838.1"/>
    </source>
</evidence>
<feature type="binding site" evidence="4">
    <location>
        <position position="165"/>
    </location>
    <ligand>
        <name>pyridoxal 5'-phosphate</name>
        <dbReference type="ChEBI" id="CHEBI:597326"/>
    </ligand>
</feature>
<dbReference type="RefSeq" id="WP_222824460.1">
    <property type="nucleotide sequence ID" value="NZ_JAHWXP010000002.1"/>
</dbReference>
<feature type="modified residue" description="N6-(pyridoxal phosphate)lysine" evidence="4">
    <location>
        <position position="220"/>
    </location>
</feature>
<comment type="caution">
    <text evidence="7">The sequence shown here is derived from an EMBL/GenBank/DDBJ whole genome shotgun (WGS) entry which is preliminary data.</text>
</comment>
<dbReference type="EMBL" id="JAHWXP010000002">
    <property type="protein sequence ID" value="MBY8336838.1"/>
    <property type="molecule type" value="Genomic_DNA"/>
</dbReference>
<feature type="binding site" evidence="4">
    <location>
        <begin position="128"/>
        <end position="131"/>
    </location>
    <ligand>
        <name>pyridoxal 5'-phosphate</name>
        <dbReference type="ChEBI" id="CHEBI:597326"/>
    </ligand>
</feature>
<dbReference type="GO" id="GO:0030429">
    <property type="term" value="F:kynureninase activity"/>
    <property type="evidence" value="ECO:0007669"/>
    <property type="project" value="UniProtKB-EC"/>
</dbReference>
<reference evidence="7 8" key="1">
    <citation type="submission" date="2021-07" db="EMBL/GenBank/DDBJ databases">
        <title>Alteriqipengyuania abyssalis NZ-12B nov, sp.nov isolated from deep sea sponge in pacific ocean.</title>
        <authorList>
            <person name="Tareen S."/>
            <person name="Wink J."/>
        </authorList>
    </citation>
    <scope>NUCLEOTIDE SEQUENCE [LARGE SCALE GENOMIC DNA]</scope>
    <source>
        <strain evidence="7 8">NZ-12B</strain>
    </source>
</reference>
<dbReference type="Pfam" id="PF22580">
    <property type="entry name" value="KYNU_C"/>
    <property type="match status" value="1"/>
</dbReference>
<feature type="binding site" evidence="4">
    <location>
        <position position="197"/>
    </location>
    <ligand>
        <name>pyridoxal 5'-phosphate</name>
        <dbReference type="ChEBI" id="CHEBI:597326"/>
    </ligand>
</feature>
<comment type="catalytic activity">
    <reaction evidence="4 6">
        <text>L-kynurenine + H2O = anthranilate + L-alanine + H(+)</text>
        <dbReference type="Rhea" id="RHEA:16813"/>
        <dbReference type="ChEBI" id="CHEBI:15377"/>
        <dbReference type="ChEBI" id="CHEBI:15378"/>
        <dbReference type="ChEBI" id="CHEBI:16567"/>
        <dbReference type="ChEBI" id="CHEBI:57959"/>
        <dbReference type="ChEBI" id="CHEBI:57972"/>
        <dbReference type="EC" id="3.7.1.3"/>
    </reaction>
</comment>
<evidence type="ECO:0000256" key="2">
    <source>
        <dbReference type="ARBA" id="ARBA00022801"/>
    </source>
</evidence>
<dbReference type="Proteomes" id="UP000759298">
    <property type="component" value="Unassembled WGS sequence"/>
</dbReference>
<comment type="cofactor">
    <cofactor evidence="4 6">
        <name>pyridoxal 5'-phosphate</name>
        <dbReference type="ChEBI" id="CHEBI:597326"/>
    </cofactor>
</comment>
<feature type="binding site" evidence="4">
    <location>
        <position position="194"/>
    </location>
    <ligand>
        <name>pyridoxal 5'-phosphate</name>
        <dbReference type="ChEBI" id="CHEBI:597326"/>
    </ligand>
</feature>
<dbReference type="Gene3D" id="3.40.640.10">
    <property type="entry name" value="Type I PLP-dependent aspartate aminotransferase-like (Major domain)"/>
    <property type="match status" value="1"/>
</dbReference>
<feature type="binding site" evidence="4">
    <location>
        <position position="101"/>
    </location>
    <ligand>
        <name>pyridoxal 5'-phosphate</name>
        <dbReference type="ChEBI" id="CHEBI:597326"/>
    </ligand>
</feature>
<keyword evidence="8" id="KW-1185">Reference proteome</keyword>
<keyword evidence="3 4" id="KW-0663">Pyridoxal phosphate</keyword>
<evidence type="ECO:0000313" key="8">
    <source>
        <dbReference type="Proteomes" id="UP000759298"/>
    </source>
</evidence>
<name>A0ABS7PCQ2_9SPHN</name>
<dbReference type="SUPFAM" id="SSF53383">
    <property type="entry name" value="PLP-dependent transferases"/>
    <property type="match status" value="1"/>
</dbReference>
<evidence type="ECO:0000256" key="6">
    <source>
        <dbReference type="PIRNR" id="PIRNR038800"/>
    </source>
</evidence>
<proteinExistence type="inferred from homology"/>
<gene>
    <name evidence="4 7" type="primary">kynU</name>
    <name evidence="7" type="ORF">KYN89_07235</name>
</gene>
<comment type="caution">
    <text evidence="4">Lacks conserved residue(s) required for the propagation of feature annotation.</text>
</comment>
<comment type="pathway">
    <text evidence="4 6">Amino-acid degradation; L-kynurenine degradation; L-alanine and anthranilate from L-kynurenine: step 1/1.</text>
</comment>
<feature type="binding site" evidence="4">
    <location>
        <position position="275"/>
    </location>
    <ligand>
        <name>pyridoxal 5'-phosphate</name>
        <dbReference type="ChEBI" id="CHEBI:597326"/>
    </ligand>
</feature>
<dbReference type="InterPro" id="IPR015421">
    <property type="entry name" value="PyrdxlP-dep_Trfase_major"/>
</dbReference>
<evidence type="ECO:0000256" key="4">
    <source>
        <dbReference type="HAMAP-Rule" id="MF_01970"/>
    </source>
</evidence>
<comment type="catalytic activity">
    <reaction evidence="6">
        <text>3-hydroxy-L-kynurenine + H2O = 3-hydroxyanthranilate + L-alanine + H(+)</text>
        <dbReference type="Rhea" id="RHEA:25143"/>
        <dbReference type="ChEBI" id="CHEBI:15377"/>
        <dbReference type="ChEBI" id="CHEBI:15378"/>
        <dbReference type="ChEBI" id="CHEBI:36559"/>
        <dbReference type="ChEBI" id="CHEBI:57972"/>
        <dbReference type="ChEBI" id="CHEBI:58125"/>
        <dbReference type="EC" id="3.7.1.3"/>
    </reaction>
</comment>
<comment type="subunit">
    <text evidence="4 6">Homodimer.</text>
</comment>
<dbReference type="HAMAP" id="MF_01970">
    <property type="entry name" value="Kynureninase"/>
    <property type="match status" value="1"/>
</dbReference>
<feature type="binding site" evidence="4">
    <location>
        <position position="249"/>
    </location>
    <ligand>
        <name>pyridoxal 5'-phosphate</name>
        <dbReference type="ChEBI" id="CHEBI:597326"/>
    </ligand>
</feature>
<dbReference type="InterPro" id="IPR015424">
    <property type="entry name" value="PyrdxlP-dep_Trfase"/>
</dbReference>
<dbReference type="Gene3D" id="3.90.1150.10">
    <property type="entry name" value="Aspartate Aminotransferase, domain 1"/>
    <property type="match status" value="1"/>
</dbReference>